<dbReference type="HOGENOM" id="CLU_008162_1_1_6"/>
<dbReference type="SUPFAM" id="SSF47917">
    <property type="entry name" value="C-terminal domain of alpha and beta subunits of F1 ATP synthase"/>
    <property type="match status" value="1"/>
</dbReference>
<evidence type="ECO:0000256" key="7">
    <source>
        <dbReference type="ARBA" id="ARBA00054855"/>
    </source>
</evidence>
<evidence type="ECO:0000256" key="3">
    <source>
        <dbReference type="ARBA" id="ARBA00022840"/>
    </source>
</evidence>
<dbReference type="eggNOG" id="COG1155">
    <property type="taxonomic scope" value="Bacteria"/>
</dbReference>
<dbReference type="AlphaFoldDB" id="A4BRC6"/>
<dbReference type="GO" id="GO:0046933">
    <property type="term" value="F:proton-transporting ATP synthase activity, rotational mechanism"/>
    <property type="evidence" value="ECO:0007669"/>
    <property type="project" value="UniProtKB-UniRule"/>
</dbReference>
<comment type="function">
    <text evidence="7 8">Produces ATP from ADP in the presence of a proton gradient across the membrane. The V-type alpha chain is a catalytic subunit.</text>
</comment>
<dbReference type="RefSeq" id="WP_004999751.1">
    <property type="nucleotide sequence ID" value="NZ_CH672427.1"/>
</dbReference>
<gene>
    <name evidence="8" type="primary">atpA</name>
    <name evidence="13" type="ORF">NB231_03425</name>
</gene>
<evidence type="ECO:0000259" key="9">
    <source>
        <dbReference type="Pfam" id="PF00006"/>
    </source>
</evidence>
<evidence type="ECO:0000256" key="2">
    <source>
        <dbReference type="ARBA" id="ARBA00022741"/>
    </source>
</evidence>
<comment type="similarity">
    <text evidence="6">Belongs to the ATPase alpha/beta chains family. T3SS ATPase subfamily.</text>
</comment>
<dbReference type="PANTHER" id="PTHR43607">
    <property type="entry name" value="V-TYPE PROTON ATPASE CATALYTIC SUBUNIT A"/>
    <property type="match status" value="1"/>
</dbReference>
<proteinExistence type="inferred from homology"/>
<evidence type="ECO:0000256" key="8">
    <source>
        <dbReference type="HAMAP-Rule" id="MF_00309"/>
    </source>
</evidence>
<dbReference type="InterPro" id="IPR022878">
    <property type="entry name" value="V-ATPase_asu"/>
</dbReference>
<sequence>MNMDSAARDCSVASVQDDIVVIEATERSPGLMKNEVVYIEPTGAAAGRAVRLKGEVLRVRGRRADVQVFEDTGGIAIGDSVEQTGEMLSVTLGPGLLGGIYDGLQNPLEALAAESGFFLPRGRHLAALEATTQWSFASAVRMGERVRAGDTLGTVQEGRFTHSIMVPFDARGEHEVNWIHEGSFGIDVPVARLLDAEGGERSLTLAQRWPVRTPLPRWLLESHTSERLYPQRPMATTIRVVDTFFPIAIGGTACIPGPFGAGKTVLQNLIARYSTVDIVIIVACGERAGEVVETITEFPQLTDPTTGGSLMDRTVIICNTSSMPVAAREASIYTGITIGEYYRQMGLDVLLIADSTSRWAQAMRETSGRMEEIPGEEAYPAYLDSAIRSVYERAGVIRNNAGDSGSLTMIGTVSPSGGNFEEPVTQATLATVKAFLGLSAERAYKRFYPAVDPLLSWSRYRGELAEYIAAQLGEKWPARIDELLQLLHDGEDVNQMMQVTGDEGITTADYITYHKASFLDLVYLQQDAFDAVDASSSPQRQRRSLALVYRLVAASYEFEDKEAVREYFTRLATAMKNLNYAALDSSEYRRYAGEIEALARAAGVKLDADICHAESRTSA</sequence>
<dbReference type="InterPro" id="IPR004100">
    <property type="entry name" value="ATPase_F1/V1/A1_a/bsu_N"/>
</dbReference>
<evidence type="ECO:0000313" key="13">
    <source>
        <dbReference type="EMBL" id="EAR21748.1"/>
    </source>
</evidence>
<organism evidence="13 14">
    <name type="scientific">Nitrococcus mobilis Nb-231</name>
    <dbReference type="NCBI Taxonomy" id="314278"/>
    <lineage>
        <taxon>Bacteria</taxon>
        <taxon>Pseudomonadati</taxon>
        <taxon>Pseudomonadota</taxon>
        <taxon>Gammaproteobacteria</taxon>
        <taxon>Chromatiales</taxon>
        <taxon>Ectothiorhodospiraceae</taxon>
        <taxon>Nitrococcus</taxon>
    </lineage>
</organism>
<reference evidence="13 14" key="1">
    <citation type="submission" date="2006-02" db="EMBL/GenBank/DDBJ databases">
        <authorList>
            <person name="Waterbury J."/>
            <person name="Ferriera S."/>
            <person name="Johnson J."/>
            <person name="Kravitz S."/>
            <person name="Halpern A."/>
            <person name="Remington K."/>
            <person name="Beeson K."/>
            <person name="Tran B."/>
            <person name="Rogers Y.-H."/>
            <person name="Friedman R."/>
            <person name="Venter J.C."/>
        </authorList>
    </citation>
    <scope>NUCLEOTIDE SEQUENCE [LARGE SCALE GENOMIC DNA]</scope>
    <source>
        <strain evidence="13 14">Nb-231</strain>
    </source>
</reference>
<dbReference type="PROSITE" id="PS00152">
    <property type="entry name" value="ATPASE_ALPHA_BETA"/>
    <property type="match status" value="1"/>
</dbReference>
<feature type="binding site" evidence="8">
    <location>
        <begin position="257"/>
        <end position="264"/>
    </location>
    <ligand>
        <name>ATP</name>
        <dbReference type="ChEBI" id="CHEBI:30616"/>
    </ligand>
</feature>
<dbReference type="STRING" id="314278.NB231_03425"/>
<dbReference type="Pfam" id="PF02874">
    <property type="entry name" value="ATP-synt_ab_N"/>
    <property type="match status" value="1"/>
</dbReference>
<dbReference type="SUPFAM" id="SSF52540">
    <property type="entry name" value="P-loop containing nucleoside triphosphate hydrolases"/>
    <property type="match status" value="1"/>
</dbReference>
<dbReference type="InterPro" id="IPR024034">
    <property type="entry name" value="ATPase_F1/V1_b/a_C"/>
</dbReference>
<keyword evidence="14" id="KW-1185">Reference proteome</keyword>
<dbReference type="Gene3D" id="1.10.1140.10">
    <property type="entry name" value="Bovine Mitochondrial F1-atpase, Atp Synthase Beta Chain, Chain D, domain 3"/>
    <property type="match status" value="1"/>
</dbReference>
<accession>A4BRC6</accession>
<dbReference type="GO" id="GO:0005524">
    <property type="term" value="F:ATP binding"/>
    <property type="evidence" value="ECO:0007669"/>
    <property type="project" value="UniProtKB-UniRule"/>
</dbReference>
<evidence type="ECO:0000256" key="4">
    <source>
        <dbReference type="ARBA" id="ARBA00022967"/>
    </source>
</evidence>
<evidence type="ECO:0000259" key="12">
    <source>
        <dbReference type="Pfam" id="PF22919"/>
    </source>
</evidence>
<keyword evidence="3 8" id="KW-0067">ATP-binding</keyword>
<dbReference type="Pfam" id="PF16886">
    <property type="entry name" value="ATP-synt_ab_Xtn"/>
    <property type="match status" value="1"/>
</dbReference>
<dbReference type="Gene3D" id="2.40.50.100">
    <property type="match status" value="1"/>
</dbReference>
<dbReference type="HAMAP" id="MF_00309">
    <property type="entry name" value="ATP_synth_A_arch"/>
    <property type="match status" value="1"/>
</dbReference>
<dbReference type="InterPro" id="IPR000194">
    <property type="entry name" value="ATPase_F1/V1/A1_a/bsu_nucl-bd"/>
</dbReference>
<dbReference type="CDD" id="cd01134">
    <property type="entry name" value="V_A-ATPase_A"/>
    <property type="match status" value="1"/>
</dbReference>
<dbReference type="GO" id="GO:0042777">
    <property type="term" value="P:proton motive force-driven plasma membrane ATP synthesis"/>
    <property type="evidence" value="ECO:0007669"/>
    <property type="project" value="UniProtKB-UniRule"/>
</dbReference>
<evidence type="ECO:0000256" key="1">
    <source>
        <dbReference type="ARBA" id="ARBA00022448"/>
    </source>
</evidence>
<keyword evidence="1 8" id="KW-0813">Transport</keyword>
<dbReference type="PANTHER" id="PTHR43607:SF1">
    <property type="entry name" value="H(+)-TRANSPORTING TWO-SECTOR ATPASE"/>
    <property type="match status" value="1"/>
</dbReference>
<feature type="domain" description="ATP synthase A/B type C-terminal" evidence="12">
    <location>
        <begin position="469"/>
        <end position="550"/>
    </location>
</feature>
<comment type="caution">
    <text evidence="13">The sequence shown here is derived from an EMBL/GenBank/DDBJ whole genome shotgun (WGS) entry which is preliminary data.</text>
</comment>
<feature type="domain" description="ATPase F1/V1/A1 complex alpha/beta subunit nucleotide-binding" evidence="9">
    <location>
        <begin position="238"/>
        <end position="458"/>
    </location>
</feature>
<dbReference type="InterPro" id="IPR031686">
    <property type="entry name" value="ATP-synth_a_Xtn"/>
</dbReference>
<dbReference type="Pfam" id="PF22919">
    <property type="entry name" value="ATP-synt_VA_C"/>
    <property type="match status" value="1"/>
</dbReference>
<dbReference type="Gene3D" id="3.40.50.300">
    <property type="entry name" value="P-loop containing nucleotide triphosphate hydrolases"/>
    <property type="match status" value="1"/>
</dbReference>
<dbReference type="InterPro" id="IPR055190">
    <property type="entry name" value="ATP-synt_VA_C"/>
</dbReference>
<evidence type="ECO:0000259" key="10">
    <source>
        <dbReference type="Pfam" id="PF02874"/>
    </source>
</evidence>
<evidence type="ECO:0000313" key="14">
    <source>
        <dbReference type="Proteomes" id="UP000003374"/>
    </source>
</evidence>
<keyword evidence="2 8" id="KW-0547">Nucleotide-binding</keyword>
<dbReference type="NCBIfam" id="NF003220">
    <property type="entry name" value="PRK04192.1"/>
    <property type="match status" value="1"/>
</dbReference>
<dbReference type="EC" id="7.1.2.2" evidence="8"/>
<evidence type="ECO:0000256" key="5">
    <source>
        <dbReference type="ARBA" id="ARBA00023065"/>
    </source>
</evidence>
<dbReference type="InterPro" id="IPR027417">
    <property type="entry name" value="P-loop_NTPase"/>
</dbReference>
<dbReference type="GO" id="GO:0046961">
    <property type="term" value="F:proton-transporting ATPase activity, rotational mechanism"/>
    <property type="evidence" value="ECO:0007669"/>
    <property type="project" value="InterPro"/>
</dbReference>
<feature type="domain" description="ATPsynthase alpha/beta subunit barrel-sandwich" evidence="11">
    <location>
        <begin position="126"/>
        <end position="212"/>
    </location>
</feature>
<keyword evidence="4 8" id="KW-1278">Translocase</keyword>
<comment type="catalytic activity">
    <reaction evidence="8">
        <text>ATP + H2O + 4 H(+)(in) = ADP + phosphate + 5 H(+)(out)</text>
        <dbReference type="Rhea" id="RHEA:57720"/>
        <dbReference type="ChEBI" id="CHEBI:15377"/>
        <dbReference type="ChEBI" id="CHEBI:15378"/>
        <dbReference type="ChEBI" id="CHEBI:30616"/>
        <dbReference type="ChEBI" id="CHEBI:43474"/>
        <dbReference type="ChEBI" id="CHEBI:456216"/>
        <dbReference type="EC" id="7.1.2.2"/>
    </reaction>
</comment>
<dbReference type="Proteomes" id="UP000003374">
    <property type="component" value="Unassembled WGS sequence"/>
</dbReference>
<evidence type="ECO:0000256" key="6">
    <source>
        <dbReference type="ARBA" id="ARBA00024342"/>
    </source>
</evidence>
<dbReference type="OrthoDB" id="9801639at2"/>
<dbReference type="EMBL" id="AAOF01000006">
    <property type="protein sequence ID" value="EAR21748.1"/>
    <property type="molecule type" value="Genomic_DNA"/>
</dbReference>
<protein>
    <recommendedName>
        <fullName evidence="8">V-type ATP synthase alpha chain</fullName>
        <ecNumber evidence="8">7.1.2.2</ecNumber>
    </recommendedName>
    <alternativeName>
        <fullName evidence="8">V-ATPase subunit A</fullName>
    </alternativeName>
</protein>
<dbReference type="Pfam" id="PF00006">
    <property type="entry name" value="ATP-synt_ab"/>
    <property type="match status" value="1"/>
</dbReference>
<name>A4BRC6_9GAMM</name>
<evidence type="ECO:0000259" key="11">
    <source>
        <dbReference type="Pfam" id="PF16886"/>
    </source>
</evidence>
<keyword evidence="8" id="KW-0375">Hydrogen ion transport</keyword>
<dbReference type="InterPro" id="IPR020003">
    <property type="entry name" value="ATPase_a/bsu_AS"/>
</dbReference>
<dbReference type="Gene3D" id="2.30.30.650">
    <property type="match status" value="1"/>
</dbReference>
<keyword evidence="8" id="KW-0066">ATP synthesis</keyword>
<feature type="domain" description="ATPase F1/V1/A1 complex alpha/beta subunit N-terminal" evidence="10">
    <location>
        <begin position="51"/>
        <end position="85"/>
    </location>
</feature>
<keyword evidence="5 8" id="KW-0406">Ion transport</keyword>